<evidence type="ECO:0000256" key="3">
    <source>
        <dbReference type="ARBA" id="ARBA00022692"/>
    </source>
</evidence>
<evidence type="ECO:0000256" key="6">
    <source>
        <dbReference type="SAM" id="Phobius"/>
    </source>
</evidence>
<accession>A0A1W1BNL2</accession>
<evidence type="ECO:0000256" key="4">
    <source>
        <dbReference type="ARBA" id="ARBA00022989"/>
    </source>
</evidence>
<feature type="transmembrane region" description="Helical" evidence="6">
    <location>
        <begin position="364"/>
        <end position="385"/>
    </location>
</feature>
<evidence type="ECO:0000259" key="7">
    <source>
        <dbReference type="Pfam" id="PF02687"/>
    </source>
</evidence>
<name>A0A1W1BNL2_9ZZZZ</name>
<comment type="subcellular location">
    <subcellularLocation>
        <location evidence="1">Cell membrane</location>
        <topology evidence="1">Multi-pass membrane protein</topology>
    </subcellularLocation>
</comment>
<dbReference type="Pfam" id="PF02687">
    <property type="entry name" value="FtsX"/>
    <property type="match status" value="1"/>
</dbReference>
<feature type="transmembrane region" description="Helical" evidence="6">
    <location>
        <begin position="255"/>
        <end position="274"/>
    </location>
</feature>
<dbReference type="GO" id="GO:0044874">
    <property type="term" value="P:lipoprotein localization to outer membrane"/>
    <property type="evidence" value="ECO:0007669"/>
    <property type="project" value="TreeGrafter"/>
</dbReference>
<organism evidence="8">
    <name type="scientific">hydrothermal vent metagenome</name>
    <dbReference type="NCBI Taxonomy" id="652676"/>
    <lineage>
        <taxon>unclassified sequences</taxon>
        <taxon>metagenomes</taxon>
        <taxon>ecological metagenomes</taxon>
    </lineage>
</organism>
<feature type="transmembrane region" description="Helical" evidence="6">
    <location>
        <begin position="21"/>
        <end position="42"/>
    </location>
</feature>
<feature type="domain" description="ABC3 transporter permease C-terminal" evidence="7">
    <location>
        <begin position="260"/>
        <end position="386"/>
    </location>
</feature>
<evidence type="ECO:0000256" key="5">
    <source>
        <dbReference type="ARBA" id="ARBA00023136"/>
    </source>
</evidence>
<keyword evidence="5 6" id="KW-0472">Membrane</keyword>
<sequence length="393" mass="45215">MKRSNIFLHFLTLLLFKERSKHIGIVFISVVIIFLLSSVLFLSSSIQNSITSTLKTQPDFILSKLQGANVVNTPIEWIDDISKIDGISQIMPRVYGRYLFEPKGKSFLIIGVDFFDEVNQKNLKKIIDDINLKEFFASDNMIVGDGVKRFMNNRFYRDKFSFKMPNGEFKDINIYKTIPKEANLISNDMIIMPIDLAKEIFGMKDNEVTDISFNVINNSEWDTIITKIHLLFYNVRVMNKDEISKSYTSLYNYKGGFFIILYLVTIITFMLILYHRYSMVLSSEKKDIGILRALGWSIKDILKLKFYETLLLIIISFILGVILAYIYVFIFNAPIIKDIFLGGGNLENNLSFIPTIEFGTLSSILIFYAVPFLASVLIPVWRVAVTSPKEAML</sequence>
<dbReference type="PANTHER" id="PTHR30489">
    <property type="entry name" value="LIPOPROTEIN-RELEASING SYSTEM TRANSMEMBRANE PROTEIN LOLE"/>
    <property type="match status" value="1"/>
</dbReference>
<feature type="transmembrane region" description="Helical" evidence="6">
    <location>
        <begin position="309"/>
        <end position="330"/>
    </location>
</feature>
<reference evidence="8" key="1">
    <citation type="submission" date="2016-10" db="EMBL/GenBank/DDBJ databases">
        <authorList>
            <person name="de Groot N.N."/>
        </authorList>
    </citation>
    <scope>NUCLEOTIDE SEQUENCE</scope>
</reference>
<dbReference type="AlphaFoldDB" id="A0A1W1BNL2"/>
<keyword evidence="2" id="KW-1003">Cell membrane</keyword>
<dbReference type="InterPro" id="IPR003838">
    <property type="entry name" value="ABC3_permease_C"/>
</dbReference>
<keyword evidence="3 6" id="KW-0812">Transmembrane</keyword>
<evidence type="ECO:0000313" key="8">
    <source>
        <dbReference type="EMBL" id="SFV55055.1"/>
    </source>
</evidence>
<keyword evidence="4 6" id="KW-1133">Transmembrane helix</keyword>
<evidence type="ECO:0000256" key="1">
    <source>
        <dbReference type="ARBA" id="ARBA00004651"/>
    </source>
</evidence>
<dbReference type="PANTHER" id="PTHR30489:SF0">
    <property type="entry name" value="LIPOPROTEIN-RELEASING SYSTEM TRANSMEMBRANE PROTEIN LOLE"/>
    <property type="match status" value="1"/>
</dbReference>
<dbReference type="GO" id="GO:0098797">
    <property type="term" value="C:plasma membrane protein complex"/>
    <property type="evidence" value="ECO:0007669"/>
    <property type="project" value="TreeGrafter"/>
</dbReference>
<proteinExistence type="predicted"/>
<dbReference type="EMBL" id="FPHG01000027">
    <property type="protein sequence ID" value="SFV55055.1"/>
    <property type="molecule type" value="Genomic_DNA"/>
</dbReference>
<gene>
    <name evidence="8" type="ORF">MNB_SV-9-33</name>
</gene>
<dbReference type="InterPro" id="IPR051447">
    <property type="entry name" value="Lipoprotein-release_system"/>
</dbReference>
<protein>
    <submittedName>
        <fullName evidence="8">ABC transporter, permease protein</fullName>
    </submittedName>
</protein>
<evidence type="ECO:0000256" key="2">
    <source>
        <dbReference type="ARBA" id="ARBA00022475"/>
    </source>
</evidence>